<gene>
    <name evidence="8" type="primary">claP</name>
    <name evidence="9" type="ORF">AB852_16680</name>
</gene>
<sequence>MTPATAPAALPPFGLTGWPAERLADPYPVYRRYRAAARVHRAEPDGTAPTFYVLGHDEVAKVLSAPVYGRSPRRATGGAPPATVPNGHSALRSMVENWLVFLDPPRHTELRSLLNREFTPGVVTDLRGRIQDIAVGLLAELTAEAARTGTVDLVERFSAPFPILVISELLGVDRTDWAWLREQAVGVQQASSSRAALRPDAHHVAETAARELTSYFLELAARRRAEPAADLVSLLVSAQTRGEPLTDAEIVATCVHLMTAGHETTTNVLSKSVLTLTARPAQLARLRAAPLVPAPAVEELVRFDPPVQAVTRWAYRDVVLGGHHVPRGSKLFAVLGAANRDPARFPDPDTLDLDRGGRNLAFGLGVHYCLGAGLARTEIEIGLGLLLRALAALGDSEVDEVHYPYDLVFHGPERLTLRLR</sequence>
<dbReference type="STRING" id="1048205.AB852_16680"/>
<dbReference type="Gene3D" id="1.10.630.10">
    <property type="entry name" value="Cytochrome P450"/>
    <property type="match status" value="1"/>
</dbReference>
<evidence type="ECO:0000256" key="7">
    <source>
        <dbReference type="RuleBase" id="RU000461"/>
    </source>
</evidence>
<accession>G3K6K2</accession>
<dbReference type="Proteomes" id="UP000186455">
    <property type="component" value="Unassembled WGS sequence"/>
</dbReference>
<evidence type="ECO:0000313" key="8">
    <source>
        <dbReference type="EMBL" id="AEO12713.1"/>
    </source>
</evidence>
<proteinExistence type="inferred from homology"/>
<reference evidence="9 10" key="3">
    <citation type="submission" date="2015-06" db="EMBL/GenBank/DDBJ databases">
        <title>Cloning and characterization of the uncialamcin biosynthetic gene cluster.</title>
        <authorList>
            <person name="Yan X."/>
            <person name="Huang T."/>
            <person name="Ge H."/>
            <person name="Shen B."/>
        </authorList>
    </citation>
    <scope>NUCLEOTIDE SEQUENCE [LARGE SCALE GENOMIC DNA]</scope>
    <source>
        <strain evidence="9 10">DCA2648</strain>
    </source>
</reference>
<comment type="similarity">
    <text evidence="1 7">Belongs to the cytochrome P450 family.</text>
</comment>
<dbReference type="GO" id="GO:0004497">
    <property type="term" value="F:monooxygenase activity"/>
    <property type="evidence" value="ECO:0007669"/>
    <property type="project" value="UniProtKB-KW"/>
</dbReference>
<keyword evidence="4 7" id="KW-0560">Oxidoreductase</keyword>
<dbReference type="SUPFAM" id="SSF48264">
    <property type="entry name" value="Cytochrome P450"/>
    <property type="match status" value="1"/>
</dbReference>
<dbReference type="GO" id="GO:0005506">
    <property type="term" value="F:iron ion binding"/>
    <property type="evidence" value="ECO:0007669"/>
    <property type="project" value="InterPro"/>
</dbReference>
<dbReference type="InterPro" id="IPR001128">
    <property type="entry name" value="Cyt_P450"/>
</dbReference>
<evidence type="ECO:0000256" key="1">
    <source>
        <dbReference type="ARBA" id="ARBA00010617"/>
    </source>
</evidence>
<dbReference type="PROSITE" id="PS00086">
    <property type="entry name" value="CYTOCHROME_P450"/>
    <property type="match status" value="1"/>
</dbReference>
<keyword evidence="3 7" id="KW-0479">Metal-binding</keyword>
<dbReference type="GO" id="GO:0016705">
    <property type="term" value="F:oxidoreductase activity, acting on paired donors, with incorporation or reduction of molecular oxygen"/>
    <property type="evidence" value="ECO:0007669"/>
    <property type="project" value="InterPro"/>
</dbReference>
<reference evidence="8" key="1">
    <citation type="journal article" date="2011" name="PLoS ONE">
        <title>Biosynthetic gene cluster for the cladoniamides, bis-indoles with a rearranged scaffold.</title>
        <authorList>
            <person name="Ryan K.S."/>
        </authorList>
    </citation>
    <scope>NUCLEOTIDE SEQUENCE</scope>
    <source>
        <strain evidence="8">Ex J. Davies et al.</strain>
    </source>
</reference>
<dbReference type="InterPro" id="IPR036396">
    <property type="entry name" value="Cyt_P450_sf"/>
</dbReference>
<keyword evidence="5 7" id="KW-0408">Iron</keyword>
<dbReference type="AlphaFoldDB" id="G3K6K2"/>
<dbReference type="CDD" id="cd20625">
    <property type="entry name" value="CYP164-like"/>
    <property type="match status" value="1"/>
</dbReference>
<dbReference type="RefSeq" id="WP_073788977.1">
    <property type="nucleotide sequence ID" value="NZ_CP109290.1"/>
</dbReference>
<dbReference type="EMBL" id="LFBV01000003">
    <property type="protein sequence ID" value="OKH94220.1"/>
    <property type="molecule type" value="Genomic_DNA"/>
</dbReference>
<reference evidence="8" key="2">
    <citation type="journal article" date="2013" name="Org. Lett.">
        <title>Biosynthetic O-Methylation Protects Cladoniamides from Self-destruction.</title>
        <authorList>
            <person name="Du Y.L."/>
            <person name="Ding T."/>
            <person name="Ryan K.S."/>
        </authorList>
    </citation>
    <scope>NUCLEOTIDE SEQUENCE</scope>
    <source>
        <strain evidence="8">Ex J. Davies et al.</strain>
    </source>
</reference>
<evidence type="ECO:0000256" key="6">
    <source>
        <dbReference type="ARBA" id="ARBA00023033"/>
    </source>
</evidence>
<organism evidence="8">
    <name type="scientific">Streptomyces uncialis</name>
    <dbReference type="NCBI Taxonomy" id="1048205"/>
    <lineage>
        <taxon>Bacteria</taxon>
        <taxon>Bacillati</taxon>
        <taxon>Actinomycetota</taxon>
        <taxon>Actinomycetes</taxon>
        <taxon>Kitasatosporales</taxon>
        <taxon>Streptomycetaceae</taxon>
        <taxon>Streptomyces</taxon>
    </lineage>
</organism>
<keyword evidence="6 7" id="KW-0503">Monooxygenase</keyword>
<dbReference type="PRINTS" id="PR00359">
    <property type="entry name" value="BP450"/>
</dbReference>
<dbReference type="InterPro" id="IPR002397">
    <property type="entry name" value="Cyt_P450_B"/>
</dbReference>
<dbReference type="PRINTS" id="PR00385">
    <property type="entry name" value="P450"/>
</dbReference>
<dbReference type="Pfam" id="PF00067">
    <property type="entry name" value="p450"/>
    <property type="match status" value="1"/>
</dbReference>
<evidence type="ECO:0000256" key="5">
    <source>
        <dbReference type="ARBA" id="ARBA00023004"/>
    </source>
</evidence>
<protein>
    <submittedName>
        <fullName evidence="8">Cytochrome P450</fullName>
    </submittedName>
</protein>
<evidence type="ECO:0000256" key="3">
    <source>
        <dbReference type="ARBA" id="ARBA00022723"/>
    </source>
</evidence>
<keyword evidence="2 7" id="KW-0349">Heme</keyword>
<evidence type="ECO:0000256" key="4">
    <source>
        <dbReference type="ARBA" id="ARBA00023002"/>
    </source>
</evidence>
<dbReference type="FunFam" id="1.10.630.10:FF:000018">
    <property type="entry name" value="Cytochrome P450 monooxygenase"/>
    <property type="match status" value="1"/>
</dbReference>
<dbReference type="InterPro" id="IPR017972">
    <property type="entry name" value="Cyt_P450_CS"/>
</dbReference>
<dbReference type="PANTHER" id="PTHR46696:SF3">
    <property type="entry name" value="PULCHERRIMINIC ACID SYNTHASE"/>
    <property type="match status" value="1"/>
</dbReference>
<dbReference type="EMBL" id="JN165773">
    <property type="protein sequence ID" value="AEO12713.1"/>
    <property type="molecule type" value="Genomic_DNA"/>
</dbReference>
<dbReference type="GO" id="GO:0020037">
    <property type="term" value="F:heme binding"/>
    <property type="evidence" value="ECO:0007669"/>
    <property type="project" value="InterPro"/>
</dbReference>
<evidence type="ECO:0000313" key="10">
    <source>
        <dbReference type="Proteomes" id="UP000186455"/>
    </source>
</evidence>
<keyword evidence="10" id="KW-1185">Reference proteome</keyword>
<name>G3K6K2_9ACTN</name>
<evidence type="ECO:0000313" key="9">
    <source>
        <dbReference type="EMBL" id="OKH94220.1"/>
    </source>
</evidence>
<evidence type="ECO:0000256" key="2">
    <source>
        <dbReference type="ARBA" id="ARBA00022617"/>
    </source>
</evidence>
<dbReference type="PANTHER" id="PTHR46696">
    <property type="entry name" value="P450, PUTATIVE (EUROFUNG)-RELATED"/>
    <property type="match status" value="1"/>
</dbReference>